<dbReference type="InterPro" id="IPR030960">
    <property type="entry name" value="DHQS/DOIS_N"/>
</dbReference>
<feature type="binding site" evidence="9">
    <location>
        <position position="267"/>
    </location>
    <ligand>
        <name>Zn(2+)</name>
        <dbReference type="ChEBI" id="CHEBI:29105"/>
    </ligand>
</feature>
<dbReference type="InterPro" id="IPR056179">
    <property type="entry name" value="DHQS_C"/>
</dbReference>
<dbReference type="Proteomes" id="UP000886814">
    <property type="component" value="Unassembled WGS sequence"/>
</dbReference>
<protein>
    <recommendedName>
        <fullName evidence="9 10">3-dehydroquinate synthase</fullName>
        <shortName evidence="9">DHQS</shortName>
        <ecNumber evidence="9 10">4.2.3.4</ecNumber>
    </recommendedName>
</protein>
<evidence type="ECO:0000256" key="10">
    <source>
        <dbReference type="NCBIfam" id="TIGR01357"/>
    </source>
</evidence>
<gene>
    <name evidence="9 13" type="primary">aroB</name>
    <name evidence="13" type="ORF">H9747_04485</name>
</gene>
<dbReference type="Gene3D" id="3.40.50.1970">
    <property type="match status" value="1"/>
</dbReference>
<evidence type="ECO:0000256" key="3">
    <source>
        <dbReference type="ARBA" id="ARBA00022723"/>
    </source>
</evidence>
<sequence length="373" mass="42107">MSEQRLQVKRDGEFTYPIVFYRDFASLSQEIKALPNQGKRLCIVTDSHVAPFYLENVKHELEKNGREIYSYVLPAGEENKNLEEIQGIYEFLIKNHFDRKDLLAALGGGVVGDMTGFAAATYLRGIDFIQIPTTLLAQVDSSIGGKTGVDFKQYKNMVGAFHQPRLVYMNVSTLKTLPDKEFACGMGEVIKHGLIRSREYSRWLNEHREAILKREEEACREMIFQSCVIKKTVVENDPTEKGERAVLNMGHTVGHAVEKLKNFTMAHGQCVAVGCMASAYISRKRGLISQEEYLEVAGQLQSFGLPLYVDGLSTESVLEATKSDKKMEKGQIKFVLMEKPGWAVVDTSVTDQELCEAIESIRMENQEVRQENE</sequence>
<name>A0A9D1PBK3_9FIRM</name>
<dbReference type="NCBIfam" id="TIGR01357">
    <property type="entry name" value="aroB"/>
    <property type="match status" value="1"/>
</dbReference>
<evidence type="ECO:0000256" key="4">
    <source>
        <dbReference type="ARBA" id="ARBA00022741"/>
    </source>
</evidence>
<keyword evidence="4 9" id="KW-0547">Nucleotide-binding</keyword>
<reference evidence="13" key="2">
    <citation type="submission" date="2021-04" db="EMBL/GenBank/DDBJ databases">
        <authorList>
            <person name="Gilroy R."/>
        </authorList>
    </citation>
    <scope>NUCLEOTIDE SEQUENCE</scope>
    <source>
        <strain evidence="13">CHK195-9823</strain>
    </source>
</reference>
<evidence type="ECO:0000256" key="2">
    <source>
        <dbReference type="ARBA" id="ARBA00001947"/>
    </source>
</evidence>
<keyword evidence="3 9" id="KW-0479">Metal-binding</keyword>
<comment type="similarity">
    <text evidence="9">Belongs to the sugar phosphate cyclases superfamily. Dehydroquinate synthase family.</text>
</comment>
<evidence type="ECO:0000256" key="9">
    <source>
        <dbReference type="HAMAP-Rule" id="MF_00110"/>
    </source>
</evidence>
<keyword evidence="8 9" id="KW-0170">Cobalt</keyword>
<proteinExistence type="inferred from homology"/>
<dbReference type="CDD" id="cd08195">
    <property type="entry name" value="DHQS"/>
    <property type="match status" value="1"/>
</dbReference>
<comment type="cofactor">
    <cofactor evidence="2">
        <name>Zn(2+)</name>
        <dbReference type="ChEBI" id="CHEBI:29105"/>
    </cofactor>
</comment>
<dbReference type="EC" id="4.2.3.4" evidence="9 10"/>
<dbReference type="InterPro" id="IPR016037">
    <property type="entry name" value="DHQ_synth_AroB"/>
</dbReference>
<evidence type="ECO:0000313" key="14">
    <source>
        <dbReference type="Proteomes" id="UP000886814"/>
    </source>
</evidence>
<evidence type="ECO:0000256" key="7">
    <source>
        <dbReference type="ARBA" id="ARBA00023239"/>
    </source>
</evidence>
<dbReference type="PIRSF" id="PIRSF001455">
    <property type="entry name" value="DHQ_synth"/>
    <property type="match status" value="1"/>
</dbReference>
<accession>A0A9D1PBK3</accession>
<dbReference type="PANTHER" id="PTHR43622:SF1">
    <property type="entry name" value="3-DEHYDROQUINATE SYNTHASE"/>
    <property type="match status" value="1"/>
</dbReference>
<dbReference type="GO" id="GO:0008652">
    <property type="term" value="P:amino acid biosynthetic process"/>
    <property type="evidence" value="ECO:0007669"/>
    <property type="project" value="UniProtKB-KW"/>
</dbReference>
<keyword evidence="6 9" id="KW-0520">NAD</keyword>
<feature type="binding site" evidence="9">
    <location>
        <begin position="173"/>
        <end position="176"/>
    </location>
    <ligand>
        <name>NAD(+)</name>
        <dbReference type="ChEBI" id="CHEBI:57540"/>
    </ligand>
</feature>
<dbReference type="GO" id="GO:0005737">
    <property type="term" value="C:cytoplasm"/>
    <property type="evidence" value="ECO:0007669"/>
    <property type="project" value="UniProtKB-SubCell"/>
</dbReference>
<comment type="function">
    <text evidence="9">Catalyzes the conversion of 3-deoxy-D-arabino-heptulosonate 7-phosphate (DAHP) to dehydroquinate (DHQ).</text>
</comment>
<dbReference type="HAMAP" id="MF_00110">
    <property type="entry name" value="DHQ_synthase"/>
    <property type="match status" value="1"/>
</dbReference>
<keyword evidence="9" id="KW-0963">Cytoplasm</keyword>
<dbReference type="AlphaFoldDB" id="A0A9D1PBK3"/>
<feature type="binding site" evidence="9">
    <location>
        <begin position="133"/>
        <end position="134"/>
    </location>
    <ligand>
        <name>NAD(+)</name>
        <dbReference type="ChEBI" id="CHEBI:57540"/>
    </ligand>
</feature>
<comment type="cofactor">
    <cofactor evidence="1 9">
        <name>NAD(+)</name>
        <dbReference type="ChEBI" id="CHEBI:57540"/>
    </cofactor>
</comment>
<dbReference type="Pfam" id="PF01761">
    <property type="entry name" value="DHQ_synthase"/>
    <property type="match status" value="1"/>
</dbReference>
<dbReference type="GO" id="GO:0009423">
    <property type="term" value="P:chorismate biosynthetic process"/>
    <property type="evidence" value="ECO:0007669"/>
    <property type="project" value="UniProtKB-UniRule"/>
</dbReference>
<evidence type="ECO:0000256" key="5">
    <source>
        <dbReference type="ARBA" id="ARBA00022833"/>
    </source>
</evidence>
<reference evidence="13" key="1">
    <citation type="journal article" date="2021" name="PeerJ">
        <title>Extensive microbial diversity within the chicken gut microbiome revealed by metagenomics and culture.</title>
        <authorList>
            <person name="Gilroy R."/>
            <person name="Ravi A."/>
            <person name="Getino M."/>
            <person name="Pursley I."/>
            <person name="Horton D.L."/>
            <person name="Alikhan N.F."/>
            <person name="Baker D."/>
            <person name="Gharbi K."/>
            <person name="Hall N."/>
            <person name="Watson M."/>
            <person name="Adriaenssens E.M."/>
            <person name="Foster-Nyarko E."/>
            <person name="Jarju S."/>
            <person name="Secka A."/>
            <person name="Antonio M."/>
            <person name="Oren A."/>
            <person name="Chaudhuri R.R."/>
            <person name="La Ragione R."/>
            <person name="Hildebrand F."/>
            <person name="Pallen M.J."/>
        </authorList>
    </citation>
    <scope>NUCLEOTIDE SEQUENCE</scope>
    <source>
        <strain evidence="13">CHK195-9823</strain>
    </source>
</reference>
<evidence type="ECO:0000259" key="12">
    <source>
        <dbReference type="Pfam" id="PF24621"/>
    </source>
</evidence>
<dbReference type="GO" id="GO:0000166">
    <property type="term" value="F:nucleotide binding"/>
    <property type="evidence" value="ECO:0007669"/>
    <property type="project" value="UniProtKB-KW"/>
</dbReference>
<dbReference type="FunFam" id="3.40.50.1970:FF:000007">
    <property type="entry name" value="Pentafunctional AROM polypeptide"/>
    <property type="match status" value="1"/>
</dbReference>
<comment type="caution">
    <text evidence="13">The sequence shown here is derived from an EMBL/GenBank/DDBJ whole genome shotgun (WGS) entry which is preliminary data.</text>
</comment>
<keyword evidence="9" id="KW-0057">Aromatic amino acid biosynthesis</keyword>
<evidence type="ECO:0000256" key="8">
    <source>
        <dbReference type="ARBA" id="ARBA00023285"/>
    </source>
</evidence>
<feature type="binding site" evidence="9">
    <location>
        <position position="146"/>
    </location>
    <ligand>
        <name>NAD(+)</name>
        <dbReference type="ChEBI" id="CHEBI:57540"/>
    </ligand>
</feature>
<dbReference type="InterPro" id="IPR030963">
    <property type="entry name" value="DHQ_synth_fam"/>
</dbReference>
<keyword evidence="7 9" id="KW-0456">Lyase</keyword>
<feature type="domain" description="3-dehydroquinate synthase N-terminal" evidence="11">
    <location>
        <begin position="71"/>
        <end position="183"/>
    </location>
</feature>
<evidence type="ECO:0000313" key="13">
    <source>
        <dbReference type="EMBL" id="HIV38242.1"/>
    </source>
</evidence>
<keyword evidence="9" id="KW-0028">Amino-acid biosynthesis</keyword>
<comment type="cofactor">
    <cofactor evidence="9">
        <name>Co(2+)</name>
        <dbReference type="ChEBI" id="CHEBI:48828"/>
    </cofactor>
    <cofactor evidence="9">
        <name>Zn(2+)</name>
        <dbReference type="ChEBI" id="CHEBI:29105"/>
    </cofactor>
    <text evidence="9">Binds 1 divalent metal cation per subunit. Can use either Co(2+) or Zn(2+).</text>
</comment>
<evidence type="ECO:0000256" key="6">
    <source>
        <dbReference type="ARBA" id="ARBA00023027"/>
    </source>
</evidence>
<feature type="binding site" evidence="9">
    <location>
        <position position="251"/>
    </location>
    <ligand>
        <name>Zn(2+)</name>
        <dbReference type="ChEBI" id="CHEBI:29105"/>
    </ligand>
</feature>
<dbReference type="SUPFAM" id="SSF56796">
    <property type="entry name" value="Dehydroquinate synthase-like"/>
    <property type="match status" value="1"/>
</dbReference>
<feature type="domain" description="3-dehydroquinate synthase C-terminal" evidence="12">
    <location>
        <begin position="185"/>
        <end position="327"/>
    </location>
</feature>
<dbReference type="GO" id="GO:0003856">
    <property type="term" value="F:3-dehydroquinate synthase activity"/>
    <property type="evidence" value="ECO:0007669"/>
    <property type="project" value="UniProtKB-UniRule"/>
</dbReference>
<evidence type="ECO:0000256" key="1">
    <source>
        <dbReference type="ARBA" id="ARBA00001911"/>
    </source>
</evidence>
<feature type="binding site" evidence="9">
    <location>
        <position position="155"/>
    </location>
    <ligand>
        <name>NAD(+)</name>
        <dbReference type="ChEBI" id="CHEBI:57540"/>
    </ligand>
</feature>
<dbReference type="GO" id="GO:0009073">
    <property type="term" value="P:aromatic amino acid family biosynthetic process"/>
    <property type="evidence" value="ECO:0007669"/>
    <property type="project" value="UniProtKB-KW"/>
</dbReference>
<dbReference type="GO" id="GO:0046872">
    <property type="term" value="F:metal ion binding"/>
    <property type="evidence" value="ECO:0007669"/>
    <property type="project" value="UniProtKB-KW"/>
</dbReference>
<dbReference type="Gene3D" id="1.20.1090.10">
    <property type="entry name" value="Dehydroquinate synthase-like - alpha domain"/>
    <property type="match status" value="1"/>
</dbReference>
<dbReference type="InterPro" id="IPR050071">
    <property type="entry name" value="Dehydroquinate_synthase"/>
</dbReference>
<comment type="catalytic activity">
    <reaction evidence="9">
        <text>7-phospho-2-dehydro-3-deoxy-D-arabino-heptonate = 3-dehydroquinate + phosphate</text>
        <dbReference type="Rhea" id="RHEA:21968"/>
        <dbReference type="ChEBI" id="CHEBI:32364"/>
        <dbReference type="ChEBI" id="CHEBI:43474"/>
        <dbReference type="ChEBI" id="CHEBI:58394"/>
        <dbReference type="EC" id="4.2.3.4"/>
    </reaction>
</comment>
<evidence type="ECO:0000259" key="11">
    <source>
        <dbReference type="Pfam" id="PF01761"/>
    </source>
</evidence>
<dbReference type="PANTHER" id="PTHR43622">
    <property type="entry name" value="3-DEHYDROQUINATE SYNTHASE"/>
    <property type="match status" value="1"/>
</dbReference>
<organism evidence="13 14">
    <name type="scientific">Candidatus Blautia stercorigallinarum</name>
    <dbReference type="NCBI Taxonomy" id="2838501"/>
    <lineage>
        <taxon>Bacteria</taxon>
        <taxon>Bacillati</taxon>
        <taxon>Bacillota</taxon>
        <taxon>Clostridia</taxon>
        <taxon>Lachnospirales</taxon>
        <taxon>Lachnospiraceae</taxon>
        <taxon>Blautia</taxon>
    </lineage>
</organism>
<dbReference type="Pfam" id="PF24621">
    <property type="entry name" value="DHQS_C"/>
    <property type="match status" value="1"/>
</dbReference>
<dbReference type="EMBL" id="DXIQ01000027">
    <property type="protein sequence ID" value="HIV38242.1"/>
    <property type="molecule type" value="Genomic_DNA"/>
</dbReference>
<comment type="pathway">
    <text evidence="9">Metabolic intermediate biosynthesis; chorismate biosynthesis; chorismate from D-erythrose 4-phosphate and phosphoenolpyruvate: step 2/7.</text>
</comment>
<feature type="binding site" evidence="9">
    <location>
        <position position="188"/>
    </location>
    <ligand>
        <name>Zn(2+)</name>
        <dbReference type="ChEBI" id="CHEBI:29105"/>
    </ligand>
</feature>
<comment type="caution">
    <text evidence="9">Lacks conserved residue(s) required for the propagation of feature annotation.</text>
</comment>
<feature type="binding site" evidence="9">
    <location>
        <begin position="109"/>
        <end position="113"/>
    </location>
    <ligand>
        <name>NAD(+)</name>
        <dbReference type="ChEBI" id="CHEBI:57540"/>
    </ligand>
</feature>
<comment type="subcellular location">
    <subcellularLocation>
        <location evidence="9">Cytoplasm</location>
    </subcellularLocation>
</comment>
<keyword evidence="5 9" id="KW-0862">Zinc</keyword>